<organism evidence="9 10">
    <name type="scientific">Streptomyces adustus</name>
    <dbReference type="NCBI Taxonomy" id="1609272"/>
    <lineage>
        <taxon>Bacteria</taxon>
        <taxon>Bacillati</taxon>
        <taxon>Actinomycetota</taxon>
        <taxon>Actinomycetes</taxon>
        <taxon>Kitasatosporales</taxon>
        <taxon>Streptomycetaceae</taxon>
        <taxon>Streptomyces</taxon>
    </lineage>
</organism>
<evidence type="ECO:0000256" key="2">
    <source>
        <dbReference type="ARBA" id="ARBA00022741"/>
    </source>
</evidence>
<dbReference type="Pfam" id="PF13086">
    <property type="entry name" value="AAA_11"/>
    <property type="match status" value="2"/>
</dbReference>
<keyword evidence="2" id="KW-0547">Nucleotide-binding</keyword>
<evidence type="ECO:0000256" key="6">
    <source>
        <dbReference type="SAM" id="Coils"/>
    </source>
</evidence>
<dbReference type="Pfam" id="PF13087">
    <property type="entry name" value="AAA_12"/>
    <property type="match status" value="1"/>
</dbReference>
<dbReference type="CDD" id="cd17934">
    <property type="entry name" value="DEXXQc_Upf1-like"/>
    <property type="match status" value="1"/>
</dbReference>
<dbReference type="InterPro" id="IPR041679">
    <property type="entry name" value="DNA2/NAM7-like_C"/>
</dbReference>
<evidence type="ECO:0000313" key="10">
    <source>
        <dbReference type="Proteomes" id="UP000325849"/>
    </source>
</evidence>
<protein>
    <submittedName>
        <fullName evidence="9">AAA family ATPase</fullName>
    </submittedName>
</protein>
<gene>
    <name evidence="9" type="ORF">FNH09_25585</name>
</gene>
<dbReference type="SUPFAM" id="SSF52540">
    <property type="entry name" value="P-loop containing nucleoside triphosphate hydrolases"/>
    <property type="match status" value="1"/>
</dbReference>
<dbReference type="PANTHER" id="PTHR43788:SF8">
    <property type="entry name" value="DNA-BINDING PROTEIN SMUBP-2"/>
    <property type="match status" value="1"/>
</dbReference>
<dbReference type="OrthoDB" id="9757917at2"/>
<evidence type="ECO:0000256" key="4">
    <source>
        <dbReference type="ARBA" id="ARBA00022806"/>
    </source>
</evidence>
<keyword evidence="10" id="KW-1185">Reference proteome</keyword>
<sequence length="992" mass="108584">MRRRTVDVPGNLVLVPGATLDAELLRRRSDHLPEDVHDLAADLGARERGVPAIVAEPRRPGGDRSLLLYGRSYVARLYRSRREQGAYRVAAVLPLAFRHHRDIERGCLLVRPGGWLARHPDAGTPAGSDTHWPLLEDAWRRLTEQLAARHGAPELAERHARFLDTVERAIDTVEDIAADRARETGDFPYRAARAAGERRHGTRAVYTFDLAVERGPDEGAFVQIGGEPDLRGQVVRACAGGTSVTVSFDRAVDWDSVPRQGALRIPTGQAAHERRRQAVRTLRERRSLNPYLLDVLVDHRVRPSSPAPDALGEALDPAQTDAFRRALSAEDLMLVLGPPGTGKTRVISEIARAVAARRTRERVLIASHSNRAVDNVLGRLPKDLVVVRVGNEARVTPEGRPYLLEEQAAGLRQEILGRLETRLTARGDIEAVREWYETLGRLLDRLGTLTAEEADRRAALAEAGRAAGGPALLRVDELLAERRRLDREEERGTRRTERLTRSRDAALRRTGLRPVGFVFRFLARRHERRLARAEAVAAALAGRQARHRRELAEAEHVLDEATRDIPAVRTARRALEETAGRAATCRAEALHAADRCRSLLAAAGETPPDLAPPTADPAVADREPIRLHDSLTRLLPGLLARHTLLAEWHDEVASATGQLHTELIRYAHVVAATCIGVASRPELTGLGFDLAVVDEAGQIAVPDLLVPLVRARRAVLVGDHRQLPPYLDAEAGDRAGRRADPAVTALLATSALEMLQPHLPGSAVVSLTNQRRMPSAVADFVSGAFYEGRLRTPGPDLPHDALLFRAPMVFVDTSRLPDGRRFEQDAGDPSGGARTGYVNPAEAHLLTLLAAHYAARGEEWAVIVPYAAQAALIGTALTRRTGRAEHVGQNLGTVDSFQGGERDVILYGFTRSNPAGRVGFLDELRRANVAFTRARRQLVLVGDLSTLTRAGDPGFRDLARSLREHVAARGELRSYDEVRVLLDGIGTEGGGR</sequence>
<feature type="domain" description="DNA2/NAM7 helicase-like C-terminal" evidence="8">
    <location>
        <begin position="749"/>
        <end position="943"/>
    </location>
</feature>
<keyword evidence="4" id="KW-0347">Helicase</keyword>
<feature type="domain" description="DNA2/NAM7 helicase helicase" evidence="7">
    <location>
        <begin position="315"/>
        <end position="551"/>
    </location>
</feature>
<dbReference type="InterPro" id="IPR027417">
    <property type="entry name" value="P-loop_NTPase"/>
</dbReference>
<comment type="caution">
    <text evidence="9">The sequence shown here is derived from an EMBL/GenBank/DDBJ whole genome shotgun (WGS) entry which is preliminary data.</text>
</comment>
<evidence type="ECO:0000259" key="8">
    <source>
        <dbReference type="Pfam" id="PF13087"/>
    </source>
</evidence>
<feature type="coiled-coil region" evidence="6">
    <location>
        <begin position="523"/>
        <end position="564"/>
    </location>
</feature>
<name>A0A5N8VIH2_9ACTN</name>
<keyword evidence="3" id="KW-0378">Hydrolase</keyword>
<dbReference type="PANTHER" id="PTHR43788">
    <property type="entry name" value="DNA2/NAM7 HELICASE FAMILY MEMBER"/>
    <property type="match status" value="1"/>
</dbReference>
<dbReference type="Gene3D" id="3.40.50.300">
    <property type="entry name" value="P-loop containing nucleotide triphosphate hydrolases"/>
    <property type="match status" value="2"/>
</dbReference>
<evidence type="ECO:0000313" key="9">
    <source>
        <dbReference type="EMBL" id="MPY34492.1"/>
    </source>
</evidence>
<evidence type="ECO:0000259" key="7">
    <source>
        <dbReference type="Pfam" id="PF13086"/>
    </source>
</evidence>
<dbReference type="Proteomes" id="UP000325849">
    <property type="component" value="Unassembled WGS sequence"/>
</dbReference>
<dbReference type="AlphaFoldDB" id="A0A5N8VIH2"/>
<proteinExistence type="inferred from homology"/>
<dbReference type="InterPro" id="IPR050534">
    <property type="entry name" value="Coronavir_polyprotein_1ab"/>
</dbReference>
<dbReference type="GO" id="GO:0005524">
    <property type="term" value="F:ATP binding"/>
    <property type="evidence" value="ECO:0007669"/>
    <property type="project" value="UniProtKB-KW"/>
</dbReference>
<evidence type="ECO:0000256" key="1">
    <source>
        <dbReference type="ARBA" id="ARBA00007913"/>
    </source>
</evidence>
<feature type="domain" description="DNA2/NAM7 helicase helicase" evidence="7">
    <location>
        <begin position="646"/>
        <end position="726"/>
    </location>
</feature>
<evidence type="ECO:0000256" key="5">
    <source>
        <dbReference type="ARBA" id="ARBA00022840"/>
    </source>
</evidence>
<dbReference type="CDD" id="cd18808">
    <property type="entry name" value="SF1_C_Upf1"/>
    <property type="match status" value="1"/>
</dbReference>
<dbReference type="RefSeq" id="WP_152891989.1">
    <property type="nucleotide sequence ID" value="NZ_VJZD01000115.1"/>
</dbReference>
<dbReference type="GO" id="GO:0043139">
    <property type="term" value="F:5'-3' DNA helicase activity"/>
    <property type="evidence" value="ECO:0007669"/>
    <property type="project" value="TreeGrafter"/>
</dbReference>
<keyword evidence="6" id="KW-0175">Coiled coil</keyword>
<evidence type="ECO:0000256" key="3">
    <source>
        <dbReference type="ARBA" id="ARBA00022801"/>
    </source>
</evidence>
<dbReference type="EMBL" id="VJZD01000115">
    <property type="protein sequence ID" value="MPY34492.1"/>
    <property type="molecule type" value="Genomic_DNA"/>
</dbReference>
<reference evidence="9 10" key="1">
    <citation type="submission" date="2019-07" db="EMBL/GenBank/DDBJ databases">
        <title>New species of Amycolatopsis and Streptomyces.</title>
        <authorList>
            <person name="Duangmal K."/>
            <person name="Teo W.F.A."/>
            <person name="Lipun K."/>
        </authorList>
    </citation>
    <scope>NUCLEOTIDE SEQUENCE [LARGE SCALE GENOMIC DNA]</scope>
    <source>
        <strain evidence="9 10">NBRC 109810</strain>
    </source>
</reference>
<keyword evidence="5" id="KW-0067">ATP-binding</keyword>
<dbReference type="InterPro" id="IPR041677">
    <property type="entry name" value="DNA2/NAM7_AAA_11"/>
</dbReference>
<dbReference type="GO" id="GO:0016787">
    <property type="term" value="F:hydrolase activity"/>
    <property type="evidence" value="ECO:0007669"/>
    <property type="project" value="UniProtKB-KW"/>
</dbReference>
<comment type="similarity">
    <text evidence="1">Belongs to the DNA2/NAM7 helicase family.</text>
</comment>
<dbReference type="InterPro" id="IPR047187">
    <property type="entry name" value="SF1_C_Upf1"/>
</dbReference>
<accession>A0A5N8VIH2</accession>